<keyword evidence="1" id="KW-1133">Transmembrane helix</keyword>
<organism evidence="2 3">
    <name type="scientific">Merdimonas faecis</name>
    <dbReference type="NCBI Taxonomy" id="1653435"/>
    <lineage>
        <taxon>Bacteria</taxon>
        <taxon>Bacillati</taxon>
        <taxon>Bacillota</taxon>
        <taxon>Clostridia</taxon>
        <taxon>Lachnospirales</taxon>
        <taxon>Lachnospiraceae</taxon>
        <taxon>Merdimonas</taxon>
    </lineage>
</organism>
<evidence type="ECO:0000313" key="3">
    <source>
        <dbReference type="Proteomes" id="UP000813420"/>
    </source>
</evidence>
<feature type="transmembrane region" description="Helical" evidence="1">
    <location>
        <begin position="141"/>
        <end position="162"/>
    </location>
</feature>
<protein>
    <submittedName>
        <fullName evidence="2">Uncharacterized protein</fullName>
    </submittedName>
</protein>
<keyword evidence="1" id="KW-0472">Membrane</keyword>
<dbReference type="EMBL" id="DYXE01000060">
    <property type="protein sequence ID" value="HJH49958.1"/>
    <property type="molecule type" value="Genomic_DNA"/>
</dbReference>
<evidence type="ECO:0000256" key="1">
    <source>
        <dbReference type="SAM" id="Phobius"/>
    </source>
</evidence>
<reference evidence="2" key="1">
    <citation type="journal article" date="2021" name="PeerJ">
        <title>Extensive microbial diversity within the chicken gut microbiome revealed by metagenomics and culture.</title>
        <authorList>
            <person name="Gilroy R."/>
            <person name="Ravi A."/>
            <person name="Getino M."/>
            <person name="Pursley I."/>
            <person name="Horton D.L."/>
            <person name="Alikhan N.F."/>
            <person name="Baker D."/>
            <person name="Gharbi K."/>
            <person name="Hall N."/>
            <person name="Watson M."/>
            <person name="Adriaenssens E.M."/>
            <person name="Foster-Nyarko E."/>
            <person name="Jarju S."/>
            <person name="Secka A."/>
            <person name="Antonio M."/>
            <person name="Oren A."/>
            <person name="Chaudhuri R.R."/>
            <person name="La Ragione R."/>
            <person name="Hildebrand F."/>
            <person name="Pallen M.J."/>
        </authorList>
    </citation>
    <scope>NUCLEOTIDE SEQUENCE</scope>
    <source>
        <strain evidence="2">USAMLcec4-12693</strain>
    </source>
</reference>
<dbReference type="AlphaFoldDB" id="A0A9D2VYA9"/>
<gene>
    <name evidence="2" type="ORF">K8V39_06825</name>
</gene>
<feature type="transmembrane region" description="Helical" evidence="1">
    <location>
        <begin position="109"/>
        <end position="129"/>
    </location>
</feature>
<name>A0A9D2VYA9_9FIRM</name>
<reference evidence="2" key="2">
    <citation type="submission" date="2021-09" db="EMBL/GenBank/DDBJ databases">
        <authorList>
            <person name="Gilroy R."/>
        </authorList>
    </citation>
    <scope>NUCLEOTIDE SEQUENCE</scope>
    <source>
        <strain evidence="2">USAMLcec4-12693</strain>
    </source>
</reference>
<proteinExistence type="predicted"/>
<keyword evidence="1" id="KW-0812">Transmembrane</keyword>
<dbReference type="RefSeq" id="WP_277272111.1">
    <property type="nucleotide sequence ID" value="NZ_DYXE01000060.1"/>
</dbReference>
<accession>A0A9D2VYA9</accession>
<evidence type="ECO:0000313" key="2">
    <source>
        <dbReference type="EMBL" id="HJH49958.1"/>
    </source>
</evidence>
<dbReference type="Proteomes" id="UP000813420">
    <property type="component" value="Unassembled WGS sequence"/>
</dbReference>
<feature type="transmembrane region" description="Helical" evidence="1">
    <location>
        <begin position="224"/>
        <end position="246"/>
    </location>
</feature>
<sequence>MLKIMHKIDRRKAAAVLVLLLVMILSVTVFSKAASDPENHAETIEALDEKKEDVLKLTATSAAAATALAAIPGDATTPVANKMADLSSYFLIILMVVFLEKYLVTLTGYAAFTILIPVACALLIVGICVNRTFLQVLALKIAAFGLVIFLIIPISMNVSAMIEETYDLSVEETMEEAEGITEEIDESTDSEGNIVEKALSKIKDGAEGLLKKGETLLNHFIETIAVMLVTSCLIPIIVLVFMSWFVKMLFGVKISAPRDMPKRIATKFPGYKKEVSGKLS</sequence>
<comment type="caution">
    <text evidence="2">The sequence shown here is derived from an EMBL/GenBank/DDBJ whole genome shotgun (WGS) entry which is preliminary data.</text>
</comment>